<sequence>MWFDDATIYQIYPLGLCGAPLQNDGSDQTGEHRILRVLDWVEHIKNWAQPV</sequence>
<evidence type="ECO:0000313" key="1">
    <source>
        <dbReference type="EMBL" id="EKC45709.1"/>
    </source>
</evidence>
<gene>
    <name evidence="1" type="ORF">OBE_16715</name>
</gene>
<reference evidence="1" key="1">
    <citation type="journal article" date="2013" name="Environ. Microbiol.">
        <title>Microbiota from the distal guts of lean and obese adolescents exhibit partial functional redundancy besides clear differences in community structure.</title>
        <authorList>
            <person name="Ferrer M."/>
            <person name="Ruiz A."/>
            <person name="Lanza F."/>
            <person name="Haange S.B."/>
            <person name="Oberbach A."/>
            <person name="Till H."/>
            <person name="Bargiela R."/>
            <person name="Campoy C."/>
            <person name="Segura M.T."/>
            <person name="Richter M."/>
            <person name="von Bergen M."/>
            <person name="Seifert J."/>
            <person name="Suarez A."/>
        </authorList>
    </citation>
    <scope>NUCLEOTIDE SEQUENCE</scope>
</reference>
<proteinExistence type="predicted"/>
<accession>K1RQ82</accession>
<feature type="non-terminal residue" evidence="1">
    <location>
        <position position="51"/>
    </location>
</feature>
<dbReference type="EMBL" id="AJWZ01011308">
    <property type="protein sequence ID" value="EKC45709.1"/>
    <property type="molecule type" value="Genomic_DNA"/>
</dbReference>
<organism evidence="1">
    <name type="scientific">human gut metagenome</name>
    <dbReference type="NCBI Taxonomy" id="408170"/>
    <lineage>
        <taxon>unclassified sequences</taxon>
        <taxon>metagenomes</taxon>
        <taxon>organismal metagenomes</taxon>
    </lineage>
</organism>
<protein>
    <submittedName>
        <fullName evidence="1">Carbohydrate-active enzyme</fullName>
    </submittedName>
</protein>
<dbReference type="AlphaFoldDB" id="K1RQ82"/>
<comment type="caution">
    <text evidence="1">The sequence shown here is derived from an EMBL/GenBank/DDBJ whole genome shotgun (WGS) entry which is preliminary data.</text>
</comment>
<name>K1RQ82_9ZZZZ</name>